<dbReference type="PANTHER" id="PTHR11003:SF61">
    <property type="entry name" value="POTASSIUM CHANNEL DOMAIN-CONTAINING PROTEIN"/>
    <property type="match status" value="1"/>
</dbReference>
<comment type="subcellular location">
    <subcellularLocation>
        <location evidence="1">Membrane</location>
        <topology evidence="1">Multi-pass membrane protein</topology>
    </subcellularLocation>
</comment>
<keyword evidence="13" id="KW-1185">Reference proteome</keyword>
<dbReference type="GO" id="GO:0022841">
    <property type="term" value="F:potassium ion leak channel activity"/>
    <property type="evidence" value="ECO:0007669"/>
    <property type="project" value="TreeGrafter"/>
</dbReference>
<evidence type="ECO:0000256" key="5">
    <source>
        <dbReference type="ARBA" id="ARBA00023065"/>
    </source>
</evidence>
<evidence type="ECO:0000256" key="10">
    <source>
        <dbReference type="SAM" id="Phobius"/>
    </source>
</evidence>
<evidence type="ECO:0000313" key="12">
    <source>
        <dbReference type="EMBL" id="CAI5452175.1"/>
    </source>
</evidence>
<feature type="transmembrane region" description="Helical" evidence="10">
    <location>
        <begin position="359"/>
        <end position="381"/>
    </location>
</feature>
<keyword evidence="3 8" id="KW-0812">Transmembrane</keyword>
<dbReference type="InterPro" id="IPR013099">
    <property type="entry name" value="K_chnl_dom"/>
</dbReference>
<keyword evidence="6 10" id="KW-0472">Membrane</keyword>
<dbReference type="GO" id="GO:0015271">
    <property type="term" value="F:outward rectifier potassium channel activity"/>
    <property type="evidence" value="ECO:0007669"/>
    <property type="project" value="TreeGrafter"/>
</dbReference>
<dbReference type="Proteomes" id="UP001152747">
    <property type="component" value="Unassembled WGS sequence"/>
</dbReference>
<proteinExistence type="inferred from homology"/>
<feature type="transmembrane region" description="Helical" evidence="10">
    <location>
        <begin position="195"/>
        <end position="217"/>
    </location>
</feature>
<dbReference type="SUPFAM" id="SSF81324">
    <property type="entry name" value="Voltage-gated potassium channels"/>
    <property type="match status" value="2"/>
</dbReference>
<comment type="similarity">
    <text evidence="8">Belongs to the two pore domain potassium channel (TC 1.A.1.8) family.</text>
</comment>
<keyword evidence="2 8" id="KW-0813">Transport</keyword>
<evidence type="ECO:0000256" key="4">
    <source>
        <dbReference type="ARBA" id="ARBA00022989"/>
    </source>
</evidence>
<evidence type="ECO:0000256" key="3">
    <source>
        <dbReference type="ARBA" id="ARBA00022692"/>
    </source>
</evidence>
<reference evidence="12" key="1">
    <citation type="submission" date="2022-11" db="EMBL/GenBank/DDBJ databases">
        <authorList>
            <person name="Kikuchi T."/>
        </authorList>
    </citation>
    <scope>NUCLEOTIDE SEQUENCE</scope>
    <source>
        <strain evidence="12">PS1010</strain>
    </source>
</reference>
<evidence type="ECO:0000256" key="6">
    <source>
        <dbReference type="ARBA" id="ARBA00023136"/>
    </source>
</evidence>
<dbReference type="EMBL" id="CANHGI010000005">
    <property type="protein sequence ID" value="CAI5452175.1"/>
    <property type="molecule type" value="Genomic_DNA"/>
</dbReference>
<dbReference type="PANTHER" id="PTHR11003">
    <property type="entry name" value="POTASSIUM CHANNEL, SUBFAMILY K"/>
    <property type="match status" value="1"/>
</dbReference>
<dbReference type="PRINTS" id="PR01333">
    <property type="entry name" value="2POREKCHANEL"/>
</dbReference>
<keyword evidence="4 10" id="KW-1133">Transmembrane helix</keyword>
<feature type="compositionally biased region" description="Basic residues" evidence="9">
    <location>
        <begin position="1570"/>
        <end position="1579"/>
    </location>
</feature>
<feature type="region of interest" description="Disordered" evidence="9">
    <location>
        <begin position="1276"/>
        <end position="1295"/>
    </location>
</feature>
<feature type="compositionally biased region" description="Polar residues" evidence="9">
    <location>
        <begin position="634"/>
        <end position="645"/>
    </location>
</feature>
<dbReference type="Gene3D" id="1.10.287.70">
    <property type="match status" value="1"/>
</dbReference>
<feature type="transmembrane region" description="Helical" evidence="10">
    <location>
        <begin position="162"/>
        <end position="183"/>
    </location>
</feature>
<sequence>MSNDNFAIDIDDDPNLDPNVDDQQNELSTSRCALMSFEEEQPVSFVASIKESVRSSKRKISYYTSFITSPIKKLLSTFKLLIIIALYSFLGAHLFMYYEVSADLAAKEESYHQRKIARENMILNLRAIYYDNRQDHEERWKHAILRFENELDLDEPVIETAWTFWMSFLYAGTIFTTIGYGNIACKTTSGQVATMIYAFAGIPIMLVMLNSLNNFLLKWIKIIANYTSDTILYLGIKFGIITIRQHEKEKLKRYRAYLKKYRLQKVVMSNLTESGINNQGEHVSIDMLSKDEEEDEDDEEIQPDPPVISTIFATVAWIMLSAMIFCMFEDWSFFTSFYFCFISLTTIGLGDVTPANPEYMIATFGVVIIGLSMLTVCIDVVKEKIALMYMAILQKLLKDYMEALENGDPNAASAMMAGFQGKAKFLMPLLSKNDGTKVMNKFKQDCSKKGIDPPPVLTNINPETGMPAFATAQREDFNDYIEVAEELAAEEKNQVNMSKSSIEDLLNSRKNSMMVPKMAWENNSSKRQSIISEIAKITMDEATQTIIMDIFDIGVQAKIEKTTCDSETQYIVTSCHTIGIQPEVSSIYHYNPLFSDSSESCSENEDESETSSENETDIDMDFETEQYSERSKASQKSQSVKNSPIHSDLSKELVADEIILEQNILVGKSEDLSSQNDQQKSDIAIREKIIKPERKTKKRKKIKKHASTVLRFLKNSGMQTEVFKTNEESTQYEEIEKSNRRCQTKMSSIPKGMMEKRKRNLTIDKGNNRNYILEQKIGEQSLENIEENGEIINEVNLDVHLISLGVDEVGHVVDVPFAKESIDREISSISSITLSSDDEDFDEIEFLFKNSSMQTEDLETCDKESHATPISMNMISDSITQTTISTFRRPSKKLLAETSEKMAEPENNEKKDEIHYMEEIGVQTRQTSFYNKKETSFDKTEKNKETMEESTVEESEIPLFLTDIETQTSPRSENQFGTQTLKLDVSEIGLQTDYISPKIVTENEKQVDLQNVDIQTDFQNSCVDQSEQTDIPNEKLILMDQSNQADLKNSQIDIHVQTELETKINFGLQVSLGKECEDRGNQVNMKPNIEDKQEQTETFESKVEVKDFESQAEICLKPDVSDKSYQTEIVEQKKDIRDFEIQTEFECSTKSEQTESVEVANSGVQVEIKCEISMEDQIIQTNHLEVQDFEGQIDIKPDCSNKSEQTNILEQKDSEVQVQVTTSVENQSQTENPDFVDSNIQVRIEIQKSVEDRINQTEQVEVQNLQIQTEVQALKSSSQQTEWDDPQKQDAENQAGSGHCIVASCATQHEFEEYQADKYCQAEVQTKNKRCQNDEDFFAEEEKTESPSPPINFGSLATGPLWSDFDYIHEDEEVIEGEHETEDENQTETGIVIKSEVTTKTEKWLTVPKNESEKMAKKILTVSGTQSEPKDLSHALIQTISNPTTSSTVQAVAETCDMSSGLIGNDDWLQVYVQELDEERRLRMSDIGIQTGVLARVQHMYTRPISDDVEGTSLTPITLRKSSESSEPSGNNLEGSQESLLVSTATARSAEDPGTPSTSLQRKSSNPQIRRTKSLKKVRLTGDPRKTKSEATSNIVNDLRAKFEGGPKLE</sequence>
<accession>A0A9P1IW11</accession>
<gene>
    <name evidence="12" type="ORF">CAMP_LOCUS14812</name>
</gene>
<dbReference type="InterPro" id="IPR003280">
    <property type="entry name" value="2pore_dom_K_chnl"/>
</dbReference>
<feature type="transmembrane region" description="Helical" evidence="10">
    <location>
        <begin position="80"/>
        <end position="98"/>
    </location>
</feature>
<feature type="domain" description="Potassium channel" evidence="11">
    <location>
        <begin position="314"/>
        <end position="383"/>
    </location>
</feature>
<protein>
    <recommendedName>
        <fullName evidence="11">Potassium channel domain-containing protein</fullName>
    </recommendedName>
</protein>
<evidence type="ECO:0000259" key="11">
    <source>
        <dbReference type="Pfam" id="PF07885"/>
    </source>
</evidence>
<feature type="transmembrane region" description="Helical" evidence="10">
    <location>
        <begin position="331"/>
        <end position="352"/>
    </location>
</feature>
<dbReference type="GO" id="GO:0030322">
    <property type="term" value="P:stabilization of membrane potential"/>
    <property type="evidence" value="ECO:0007669"/>
    <property type="project" value="TreeGrafter"/>
</dbReference>
<dbReference type="OrthoDB" id="297496at2759"/>
<evidence type="ECO:0000313" key="13">
    <source>
        <dbReference type="Proteomes" id="UP001152747"/>
    </source>
</evidence>
<evidence type="ECO:0000256" key="2">
    <source>
        <dbReference type="ARBA" id="ARBA00022448"/>
    </source>
</evidence>
<feature type="region of interest" description="Disordered" evidence="9">
    <location>
        <begin position="596"/>
        <end position="646"/>
    </location>
</feature>
<evidence type="ECO:0000256" key="7">
    <source>
        <dbReference type="ARBA" id="ARBA00023303"/>
    </source>
</evidence>
<evidence type="ECO:0000256" key="8">
    <source>
        <dbReference type="RuleBase" id="RU003857"/>
    </source>
</evidence>
<feature type="compositionally biased region" description="Polar residues" evidence="9">
    <location>
        <begin position="1555"/>
        <end position="1569"/>
    </location>
</feature>
<comment type="caution">
    <text evidence="12">The sequence shown here is derived from an EMBL/GenBank/DDBJ whole genome shotgun (WGS) entry which is preliminary data.</text>
</comment>
<feature type="compositionally biased region" description="Acidic residues" evidence="9">
    <location>
        <begin position="602"/>
        <end position="626"/>
    </location>
</feature>
<feature type="compositionally biased region" description="Basic and acidic residues" evidence="9">
    <location>
        <begin position="1580"/>
        <end position="1589"/>
    </location>
</feature>
<keyword evidence="5 8" id="KW-0406">Ion transport</keyword>
<evidence type="ECO:0000256" key="1">
    <source>
        <dbReference type="ARBA" id="ARBA00004141"/>
    </source>
</evidence>
<name>A0A9P1IW11_9PELO</name>
<dbReference type="GO" id="GO:0005886">
    <property type="term" value="C:plasma membrane"/>
    <property type="evidence" value="ECO:0007669"/>
    <property type="project" value="TreeGrafter"/>
</dbReference>
<keyword evidence="7 8" id="KW-0407">Ion channel</keyword>
<feature type="compositionally biased region" description="Basic and acidic residues" evidence="9">
    <location>
        <begin position="1599"/>
        <end position="1610"/>
    </location>
</feature>
<evidence type="ECO:0000256" key="9">
    <source>
        <dbReference type="SAM" id="MobiDB-lite"/>
    </source>
</evidence>
<feature type="region of interest" description="Disordered" evidence="9">
    <location>
        <begin position="934"/>
        <end position="954"/>
    </location>
</feature>
<feature type="region of interest" description="Disordered" evidence="9">
    <location>
        <begin position="1543"/>
        <end position="1610"/>
    </location>
</feature>
<dbReference type="Pfam" id="PF07885">
    <property type="entry name" value="Ion_trans_2"/>
    <property type="match status" value="2"/>
</dbReference>
<feature type="domain" description="Potassium channel" evidence="11">
    <location>
        <begin position="160"/>
        <end position="217"/>
    </location>
</feature>
<organism evidence="12 13">
    <name type="scientific">Caenorhabditis angaria</name>
    <dbReference type="NCBI Taxonomy" id="860376"/>
    <lineage>
        <taxon>Eukaryota</taxon>
        <taxon>Metazoa</taxon>
        <taxon>Ecdysozoa</taxon>
        <taxon>Nematoda</taxon>
        <taxon>Chromadorea</taxon>
        <taxon>Rhabditida</taxon>
        <taxon>Rhabditina</taxon>
        <taxon>Rhabditomorpha</taxon>
        <taxon>Rhabditoidea</taxon>
        <taxon>Rhabditidae</taxon>
        <taxon>Peloderinae</taxon>
        <taxon>Caenorhabditis</taxon>
    </lineage>
</organism>
<feature type="compositionally biased region" description="Basic and acidic residues" evidence="9">
    <location>
        <begin position="934"/>
        <end position="947"/>
    </location>
</feature>
<feature type="transmembrane region" description="Helical" evidence="10">
    <location>
        <begin position="223"/>
        <end position="243"/>
    </location>
</feature>
<feature type="transmembrane region" description="Helical" evidence="10">
    <location>
        <begin position="307"/>
        <end position="325"/>
    </location>
</feature>